<proteinExistence type="predicted"/>
<keyword evidence="2" id="KW-1185">Reference proteome</keyword>
<accession>A0ABS6HB59</accession>
<protein>
    <submittedName>
        <fullName evidence="1">2-phosphosulfolactate phosphatase</fullName>
    </submittedName>
</protein>
<gene>
    <name evidence="1" type="ORF">JJQ90_19795</name>
</gene>
<dbReference type="PANTHER" id="PTHR37311:SF1">
    <property type="entry name" value="2-PHOSPHOSULFOLACTATE PHOSPHATASE-RELATED"/>
    <property type="match status" value="1"/>
</dbReference>
<dbReference type="Pfam" id="PF04029">
    <property type="entry name" value="2-ph_phosp"/>
    <property type="match status" value="1"/>
</dbReference>
<name>A0ABS6HB59_9PROT</name>
<comment type="caution">
    <text evidence="1">The sequence shown here is derived from an EMBL/GenBank/DDBJ whole genome shotgun (WGS) entry which is preliminary data.</text>
</comment>
<evidence type="ECO:0000313" key="1">
    <source>
        <dbReference type="EMBL" id="MBU8545975.1"/>
    </source>
</evidence>
<dbReference type="Proteomes" id="UP000689967">
    <property type="component" value="Unassembled WGS sequence"/>
</dbReference>
<evidence type="ECO:0000313" key="2">
    <source>
        <dbReference type="Proteomes" id="UP000689967"/>
    </source>
</evidence>
<dbReference type="PANTHER" id="PTHR37311">
    <property type="entry name" value="2-PHOSPHOSULFOLACTATE PHOSPHATASE-RELATED"/>
    <property type="match status" value="1"/>
</dbReference>
<dbReference type="InterPro" id="IPR005238">
    <property type="entry name" value="ComB-like"/>
</dbReference>
<sequence>MRSVHTEWGMAGVAALREQVSVLVIVDVLSFSTAVDVAVSRGAAVVPFAHGDRDAAEIAARRVGAALVHPRSAAGGQFSLSPASLMTVAPGTVLMLPSPNGSRLSLAGGATPVLTGCLRNAAAVARVARAMARGGTIGVVPAGERWPDDSLRPAIEDLLGAGAIIHHLGLPCSPEARVAGDAFLSAGDQLAGLIRDSASGRELVGRGFARDVDIALEIEASDVAPLLSQGAYRAA</sequence>
<organism evidence="1 2">
    <name type="scientific">Falsiroseomonas oleicola</name>
    <dbReference type="NCBI Taxonomy" id="2801474"/>
    <lineage>
        <taxon>Bacteria</taxon>
        <taxon>Pseudomonadati</taxon>
        <taxon>Pseudomonadota</taxon>
        <taxon>Alphaproteobacteria</taxon>
        <taxon>Acetobacterales</taxon>
        <taxon>Roseomonadaceae</taxon>
        <taxon>Falsiroseomonas</taxon>
    </lineage>
</organism>
<reference evidence="1 2" key="1">
    <citation type="submission" date="2021-01" db="EMBL/GenBank/DDBJ databases">
        <title>Roseomonas sp. nov, a bacterium isolated from an oil production mixture in Yumen Oilfield.</title>
        <authorList>
            <person name="Wu D."/>
        </authorList>
    </citation>
    <scope>NUCLEOTIDE SEQUENCE [LARGE SCALE GENOMIC DNA]</scope>
    <source>
        <strain evidence="1 2">ROY-5-3</strain>
    </source>
</reference>
<dbReference type="EMBL" id="JAERQM010000006">
    <property type="protein sequence ID" value="MBU8545975.1"/>
    <property type="molecule type" value="Genomic_DNA"/>
</dbReference>